<keyword evidence="3" id="KW-1185">Reference proteome</keyword>
<gene>
    <name evidence="2" type="ORF">BCF53_10553</name>
</gene>
<accession>A0A4R3I6M4</accession>
<comment type="caution">
    <text evidence="2">The sequence shown here is derived from an EMBL/GenBank/DDBJ whole genome shotgun (WGS) entry which is preliminary data.</text>
</comment>
<evidence type="ECO:0000256" key="1">
    <source>
        <dbReference type="ARBA" id="ARBA00010333"/>
    </source>
</evidence>
<dbReference type="AlphaFoldDB" id="A0A4R3I6M4"/>
<reference evidence="2 3" key="1">
    <citation type="submission" date="2019-03" db="EMBL/GenBank/DDBJ databases">
        <title>Genomic Encyclopedia of Archaeal and Bacterial Type Strains, Phase II (KMG-II): from individual species to whole genera.</title>
        <authorList>
            <person name="Goeker M."/>
        </authorList>
    </citation>
    <scope>NUCLEOTIDE SEQUENCE [LARGE SCALE GENOMIC DNA]</scope>
    <source>
        <strain evidence="2 3">DSM 15388</strain>
    </source>
</reference>
<dbReference type="PANTHER" id="PTHR35936">
    <property type="entry name" value="MEMBRANE-BOUND LYTIC MUREIN TRANSGLYCOSYLASE F"/>
    <property type="match status" value="1"/>
</dbReference>
<dbReference type="PANTHER" id="PTHR35936:SF25">
    <property type="entry name" value="ABC TRANSPORTER SUBSTRATE-BINDING PROTEIN"/>
    <property type="match status" value="1"/>
</dbReference>
<dbReference type="OrthoDB" id="5296159at2"/>
<name>A0A4R3I6M4_9GAMM</name>
<organism evidence="2 3">
    <name type="scientific">Reinekea marinisedimentorum</name>
    <dbReference type="NCBI Taxonomy" id="230495"/>
    <lineage>
        <taxon>Bacteria</taxon>
        <taxon>Pseudomonadati</taxon>
        <taxon>Pseudomonadota</taxon>
        <taxon>Gammaproteobacteria</taxon>
        <taxon>Oceanospirillales</taxon>
        <taxon>Saccharospirillaceae</taxon>
        <taxon>Reinekea</taxon>
    </lineage>
</organism>
<dbReference type="Gene3D" id="3.40.190.10">
    <property type="entry name" value="Periplasmic binding protein-like II"/>
    <property type="match status" value="2"/>
</dbReference>
<dbReference type="Proteomes" id="UP000295793">
    <property type="component" value="Unassembled WGS sequence"/>
</dbReference>
<comment type="similarity">
    <text evidence="1">Belongs to the bacterial solute-binding protein 3 family.</text>
</comment>
<sequence>MKSWGQVIVSLVLVLLVKTAFAETFIAHCRHSPPEMIVVDGDCSGIVPEMLVDILAELNHDVKWLEIPFPRSLAEAKLANVDILIRHSMTDQRRGFLDGHVYGDFERVIEYFLAPNFESDITSPEDLKTVNIGALRYYYYSTQFHALDPDSITWVTETPQLIKMLRASRVDAVITSKRHAADLYRSEFRKASYSEQFTNPLYISFAKASPKSVYQDEIAEVLLEYRKSGRVDQYFISYGMEPPVQVFD</sequence>
<evidence type="ECO:0000313" key="3">
    <source>
        <dbReference type="Proteomes" id="UP000295793"/>
    </source>
</evidence>
<protein>
    <submittedName>
        <fullName evidence="2">Polar amino acid transport system substrate-binding protein</fullName>
    </submittedName>
</protein>
<proteinExistence type="inferred from homology"/>
<evidence type="ECO:0000313" key="2">
    <source>
        <dbReference type="EMBL" id="TCS41626.1"/>
    </source>
</evidence>
<dbReference type="SUPFAM" id="SSF53850">
    <property type="entry name" value="Periplasmic binding protein-like II"/>
    <property type="match status" value="1"/>
</dbReference>
<dbReference type="EMBL" id="SLZR01000005">
    <property type="protein sequence ID" value="TCS41626.1"/>
    <property type="molecule type" value="Genomic_DNA"/>
</dbReference>
<dbReference type="RefSeq" id="WP_132701022.1">
    <property type="nucleotide sequence ID" value="NZ_SLZR01000005.1"/>
</dbReference>